<proteinExistence type="predicted"/>
<dbReference type="RefSeq" id="WP_157810505.1">
    <property type="nucleotide sequence ID" value="NZ_CADILE010000028.1"/>
</dbReference>
<keyword evidence="1" id="KW-0472">Membrane</keyword>
<organism evidence="2 3">
    <name type="scientific">Achromobacter ruhlandii</name>
    <dbReference type="NCBI Taxonomy" id="72557"/>
    <lineage>
        <taxon>Bacteria</taxon>
        <taxon>Pseudomonadati</taxon>
        <taxon>Pseudomonadota</taxon>
        <taxon>Betaproteobacteria</taxon>
        <taxon>Burkholderiales</taxon>
        <taxon>Alcaligenaceae</taxon>
        <taxon>Achromobacter</taxon>
    </lineage>
</organism>
<evidence type="ECO:0000256" key="1">
    <source>
        <dbReference type="SAM" id="Phobius"/>
    </source>
</evidence>
<feature type="transmembrane region" description="Helical" evidence="1">
    <location>
        <begin position="30"/>
        <end position="47"/>
    </location>
</feature>
<evidence type="ECO:0000313" key="2">
    <source>
        <dbReference type="EMBL" id="CAB3924843.1"/>
    </source>
</evidence>
<keyword evidence="1" id="KW-1133">Transmembrane helix</keyword>
<dbReference type="EMBL" id="CADILE010000028">
    <property type="protein sequence ID" value="CAB3924843.1"/>
    <property type="molecule type" value="Genomic_DNA"/>
</dbReference>
<protein>
    <submittedName>
        <fullName evidence="2">Uncharacterized protein</fullName>
    </submittedName>
</protein>
<dbReference type="Proteomes" id="UP000494122">
    <property type="component" value="Unassembled WGS sequence"/>
</dbReference>
<dbReference type="AlphaFoldDB" id="A0A6S7EZD4"/>
<accession>A0A6S7EZD4</accession>
<reference evidence="2 3" key="1">
    <citation type="submission" date="2020-04" db="EMBL/GenBank/DDBJ databases">
        <authorList>
            <person name="De Canck E."/>
        </authorList>
    </citation>
    <scope>NUCLEOTIDE SEQUENCE [LARGE SCALE GENOMIC DNA]</scope>
    <source>
        <strain evidence="2 3">LMG 3328</strain>
    </source>
</reference>
<evidence type="ECO:0000313" key="3">
    <source>
        <dbReference type="Proteomes" id="UP000494122"/>
    </source>
</evidence>
<gene>
    <name evidence="2" type="ORF">LMG3328_05728</name>
</gene>
<keyword evidence="1" id="KW-0812">Transmembrane</keyword>
<sequence length="63" mass="7072">MWDDTTPRSQQIGAWLDSPMDLDEFYGKQTFYSCALVLALWLACYPLPPGCTDRASRGGRDIA</sequence>
<name>A0A6S7EZD4_9BURK</name>